<feature type="transmembrane region" description="Helical" evidence="7">
    <location>
        <begin position="135"/>
        <end position="158"/>
    </location>
</feature>
<dbReference type="EMBL" id="CP000361">
    <property type="protein sequence ID" value="ABV67165.1"/>
    <property type="molecule type" value="Genomic_DNA"/>
</dbReference>
<evidence type="ECO:0000259" key="8">
    <source>
        <dbReference type="PROSITE" id="PS50109"/>
    </source>
</evidence>
<keyword evidence="3" id="KW-0597">Phosphoprotein</keyword>
<evidence type="ECO:0000256" key="6">
    <source>
        <dbReference type="ARBA" id="ARBA00023012"/>
    </source>
</evidence>
<dbReference type="InterPro" id="IPR003594">
    <property type="entry name" value="HATPase_dom"/>
</dbReference>
<evidence type="ECO:0000256" key="1">
    <source>
        <dbReference type="ARBA" id="ARBA00000085"/>
    </source>
</evidence>
<dbReference type="InterPro" id="IPR036097">
    <property type="entry name" value="HisK_dim/P_sf"/>
</dbReference>
<dbReference type="InterPro" id="IPR005467">
    <property type="entry name" value="His_kinase_dom"/>
</dbReference>
<evidence type="ECO:0000313" key="9">
    <source>
        <dbReference type="EMBL" id="ABV67165.1"/>
    </source>
</evidence>
<evidence type="ECO:0000313" key="10">
    <source>
        <dbReference type="Proteomes" id="UP000001136"/>
    </source>
</evidence>
<keyword evidence="7" id="KW-0472">Membrane</keyword>
<dbReference type="InterPro" id="IPR004358">
    <property type="entry name" value="Sig_transdc_His_kin-like_C"/>
</dbReference>
<evidence type="ECO:0000256" key="4">
    <source>
        <dbReference type="ARBA" id="ARBA00022679"/>
    </source>
</evidence>
<evidence type="ECO:0000256" key="2">
    <source>
        <dbReference type="ARBA" id="ARBA00012438"/>
    </source>
</evidence>
<dbReference type="GO" id="GO:0005886">
    <property type="term" value="C:plasma membrane"/>
    <property type="evidence" value="ECO:0007669"/>
    <property type="project" value="TreeGrafter"/>
</dbReference>
<dbReference type="PRINTS" id="PR00344">
    <property type="entry name" value="BCTRLSENSOR"/>
</dbReference>
<dbReference type="SUPFAM" id="SSF47384">
    <property type="entry name" value="Homodimeric domain of signal transducing histidine kinase"/>
    <property type="match status" value="1"/>
</dbReference>
<dbReference type="HOGENOM" id="CLU_000445_89_10_7"/>
<protein>
    <recommendedName>
        <fullName evidence="2">histidine kinase</fullName>
        <ecNumber evidence="2">2.7.13.3</ecNumber>
    </recommendedName>
</protein>
<dbReference type="GO" id="GO:0016036">
    <property type="term" value="P:cellular response to phosphate starvation"/>
    <property type="evidence" value="ECO:0007669"/>
    <property type="project" value="TreeGrafter"/>
</dbReference>
<dbReference type="AlphaFoldDB" id="A8ET91"/>
<dbReference type="eggNOG" id="COG5002">
    <property type="taxonomic scope" value="Bacteria"/>
</dbReference>
<dbReference type="InterPro" id="IPR003661">
    <property type="entry name" value="HisK_dim/P_dom"/>
</dbReference>
<dbReference type="Gene3D" id="3.30.565.10">
    <property type="entry name" value="Histidine kinase-like ATPase, C-terminal domain"/>
    <property type="match status" value="1"/>
</dbReference>
<evidence type="ECO:0000256" key="7">
    <source>
        <dbReference type="SAM" id="Phobius"/>
    </source>
</evidence>
<dbReference type="GeneID" id="24305581"/>
<comment type="catalytic activity">
    <reaction evidence="1">
        <text>ATP + protein L-histidine = ADP + protein N-phospho-L-histidine.</text>
        <dbReference type="EC" id="2.7.13.3"/>
    </reaction>
</comment>
<dbReference type="Proteomes" id="UP000001136">
    <property type="component" value="Chromosome"/>
</dbReference>
<keyword evidence="5 9" id="KW-0418">Kinase</keyword>
<keyword evidence="7" id="KW-0812">Transmembrane</keyword>
<evidence type="ECO:0000256" key="5">
    <source>
        <dbReference type="ARBA" id="ARBA00022777"/>
    </source>
</evidence>
<keyword evidence="4 9" id="KW-0808">Transferase</keyword>
<organism evidence="9 10">
    <name type="scientific">Aliarcobacter butzleri (strain RM4018)</name>
    <name type="common">Arcobacter butzleri</name>
    <dbReference type="NCBI Taxonomy" id="367737"/>
    <lineage>
        <taxon>Bacteria</taxon>
        <taxon>Pseudomonadati</taxon>
        <taxon>Campylobacterota</taxon>
        <taxon>Epsilonproteobacteria</taxon>
        <taxon>Campylobacterales</taxon>
        <taxon>Arcobacteraceae</taxon>
        <taxon>Aliarcobacter</taxon>
    </lineage>
</organism>
<dbReference type="SMART" id="SM00387">
    <property type="entry name" value="HATPase_c"/>
    <property type="match status" value="1"/>
</dbReference>
<dbReference type="STRING" id="367737.Abu_0905"/>
<dbReference type="KEGG" id="abu:Abu_0905"/>
<dbReference type="GO" id="GO:0004721">
    <property type="term" value="F:phosphoprotein phosphatase activity"/>
    <property type="evidence" value="ECO:0007669"/>
    <property type="project" value="TreeGrafter"/>
</dbReference>
<proteinExistence type="predicted"/>
<dbReference type="InterPro" id="IPR036890">
    <property type="entry name" value="HATPase_C_sf"/>
</dbReference>
<name>A8ET91_ALIB4</name>
<dbReference type="SUPFAM" id="SSF55874">
    <property type="entry name" value="ATPase domain of HSP90 chaperone/DNA topoisomerase II/histidine kinase"/>
    <property type="match status" value="1"/>
</dbReference>
<dbReference type="InterPro" id="IPR050351">
    <property type="entry name" value="BphY/WalK/GraS-like"/>
</dbReference>
<dbReference type="Gene3D" id="1.10.287.130">
    <property type="match status" value="1"/>
</dbReference>
<accession>A8ET91</accession>
<reference evidence="9 10" key="1">
    <citation type="journal article" date="2007" name="PLoS ONE">
        <title>The complete genome sequence and analysis of the Epsilonproteobacterium Arcobacter butzleri.</title>
        <authorList>
            <person name="Miller W.G."/>
            <person name="Parker C.T."/>
            <person name="Rubenfield M."/>
            <person name="Mendz G.L."/>
            <person name="Woesten M.M.S.M."/>
            <person name="Ussery D.W."/>
            <person name="Stolz J.F."/>
            <person name="Binnewies T.T."/>
            <person name="Hallin P.F."/>
            <person name="Wang G."/>
            <person name="Malek J.A."/>
            <person name="Rogosin A."/>
            <person name="Stanker L.H."/>
            <person name="Mandrell R.E."/>
        </authorList>
    </citation>
    <scope>NUCLEOTIDE SEQUENCE [LARGE SCALE GENOMIC DNA]</scope>
    <source>
        <strain evidence="9 10">RM4018</strain>
    </source>
</reference>
<keyword evidence="6" id="KW-0902">Two-component regulatory system</keyword>
<dbReference type="PROSITE" id="PS50109">
    <property type="entry name" value="HIS_KIN"/>
    <property type="match status" value="1"/>
</dbReference>
<sequence>MINNKLELKYVVIQVTISLLIAFIPIYFYIDATIKNQNIKDKLDLQNYANQVVLIIENFEKQNKDIFYYPRSNIFFSSIFDENKKEIFHSNTPLELFDEDFQTFNDKFCYKEYLSSNILSASFLIVCKNIDYSEVIYNALILLLIVSFFIFLLSFFVIKQSIEPYKKLNIYLDEFLKDAMHELKTPIGVARINIDILSIRLKNDKNILRIKSALKNMTVIYEDLEYYMQQNAVKDEKRAINLSIFLEKRVEFFNDLAISKNISFTKFIEKNIKINFNEIELYRIIDNNLSNAIKYSKENSNITVILETVNEDLKLTFKDEGVGIKDTSSIFKRYYRGDKITGGFGIGLSIVKNICDKNDIKIEVISKVQEGTTFIYSFGKIF</sequence>
<feature type="transmembrane region" description="Helical" evidence="7">
    <location>
        <begin position="12"/>
        <end position="30"/>
    </location>
</feature>
<keyword evidence="10" id="KW-1185">Reference proteome</keyword>
<keyword evidence="7" id="KW-1133">Transmembrane helix</keyword>
<dbReference type="Pfam" id="PF02518">
    <property type="entry name" value="HATPase_c"/>
    <property type="match status" value="1"/>
</dbReference>
<dbReference type="EC" id="2.7.13.3" evidence="2"/>
<evidence type="ECO:0000256" key="3">
    <source>
        <dbReference type="ARBA" id="ARBA00022553"/>
    </source>
</evidence>
<gene>
    <name evidence="9" type="ordered locus">Abu_0905</name>
</gene>
<dbReference type="GO" id="GO:0000155">
    <property type="term" value="F:phosphorelay sensor kinase activity"/>
    <property type="evidence" value="ECO:0007669"/>
    <property type="project" value="InterPro"/>
</dbReference>
<dbReference type="PANTHER" id="PTHR45453:SF1">
    <property type="entry name" value="PHOSPHATE REGULON SENSOR PROTEIN PHOR"/>
    <property type="match status" value="1"/>
</dbReference>
<feature type="domain" description="Histidine kinase" evidence="8">
    <location>
        <begin position="178"/>
        <end position="382"/>
    </location>
</feature>
<dbReference type="RefSeq" id="WP_012012630.1">
    <property type="nucleotide sequence ID" value="NC_009850.1"/>
</dbReference>
<dbReference type="PANTHER" id="PTHR45453">
    <property type="entry name" value="PHOSPHATE REGULON SENSOR PROTEIN PHOR"/>
    <property type="match status" value="1"/>
</dbReference>
<dbReference type="CDD" id="cd00082">
    <property type="entry name" value="HisKA"/>
    <property type="match status" value="1"/>
</dbReference>